<keyword evidence="6" id="KW-1185">Reference proteome</keyword>
<dbReference type="GO" id="GO:0003700">
    <property type="term" value="F:DNA-binding transcription factor activity"/>
    <property type="evidence" value="ECO:0007669"/>
    <property type="project" value="InterPro"/>
</dbReference>
<dbReference type="InterPro" id="IPR009057">
    <property type="entry name" value="Homeodomain-like_sf"/>
</dbReference>
<dbReference type="PROSITE" id="PS01124">
    <property type="entry name" value="HTH_ARAC_FAMILY_2"/>
    <property type="match status" value="1"/>
</dbReference>
<comment type="caution">
    <text evidence="5">The sequence shown here is derived from an EMBL/GenBank/DDBJ whole genome shotgun (WGS) entry which is preliminary data.</text>
</comment>
<dbReference type="Proteomes" id="UP000558113">
    <property type="component" value="Unassembled WGS sequence"/>
</dbReference>
<dbReference type="PANTHER" id="PTHR43280:SF28">
    <property type="entry name" value="HTH-TYPE TRANSCRIPTIONAL ACTIVATOR RHAS"/>
    <property type="match status" value="1"/>
</dbReference>
<evidence type="ECO:0000313" key="5">
    <source>
        <dbReference type="EMBL" id="NBC68579.1"/>
    </source>
</evidence>
<proteinExistence type="predicted"/>
<protein>
    <submittedName>
        <fullName evidence="5">Helix-turn-helix domain-containing protein</fullName>
    </submittedName>
</protein>
<dbReference type="SMART" id="SM00342">
    <property type="entry name" value="HTH_ARAC"/>
    <property type="match status" value="1"/>
</dbReference>
<dbReference type="InterPro" id="IPR013096">
    <property type="entry name" value="Cupin_2"/>
</dbReference>
<dbReference type="Gene3D" id="2.60.120.10">
    <property type="entry name" value="Jelly Rolls"/>
    <property type="match status" value="1"/>
</dbReference>
<dbReference type="GO" id="GO:0043565">
    <property type="term" value="F:sequence-specific DNA binding"/>
    <property type="evidence" value="ECO:0007669"/>
    <property type="project" value="InterPro"/>
</dbReference>
<dbReference type="EMBL" id="JAAAMU010000003">
    <property type="protein sequence ID" value="NBC68579.1"/>
    <property type="molecule type" value="Genomic_DNA"/>
</dbReference>
<gene>
    <name evidence="5" type="ORF">GT003_06240</name>
</gene>
<dbReference type="PRINTS" id="PR00032">
    <property type="entry name" value="HTHARAC"/>
</dbReference>
<dbReference type="InterPro" id="IPR020449">
    <property type="entry name" value="Tscrpt_reg_AraC-type_HTH"/>
</dbReference>
<evidence type="ECO:0000256" key="1">
    <source>
        <dbReference type="ARBA" id="ARBA00023015"/>
    </source>
</evidence>
<dbReference type="InterPro" id="IPR018062">
    <property type="entry name" value="HTH_AraC-typ_CS"/>
</dbReference>
<dbReference type="Pfam" id="PF12833">
    <property type="entry name" value="HTH_18"/>
    <property type="match status" value="1"/>
</dbReference>
<reference evidence="5 6" key="1">
    <citation type="submission" date="2020-01" db="EMBL/GenBank/DDBJ databases">
        <title>Paenibacillus soybeanensis sp. nov. isolated from the nodules of soybean (Glycine max(L.) Merr).</title>
        <authorList>
            <person name="Wang H."/>
        </authorList>
    </citation>
    <scope>NUCLEOTIDE SEQUENCE [LARGE SCALE GENOMIC DNA]</scope>
    <source>
        <strain evidence="5 6">DSM 23054</strain>
    </source>
</reference>
<evidence type="ECO:0000256" key="2">
    <source>
        <dbReference type="ARBA" id="ARBA00023125"/>
    </source>
</evidence>
<feature type="domain" description="HTH araC/xylS-type" evidence="4">
    <location>
        <begin position="191"/>
        <end position="289"/>
    </location>
</feature>
<evidence type="ECO:0000259" key="4">
    <source>
        <dbReference type="PROSITE" id="PS01124"/>
    </source>
</evidence>
<dbReference type="PANTHER" id="PTHR43280">
    <property type="entry name" value="ARAC-FAMILY TRANSCRIPTIONAL REGULATOR"/>
    <property type="match status" value="1"/>
</dbReference>
<dbReference type="InterPro" id="IPR037923">
    <property type="entry name" value="HTH-like"/>
</dbReference>
<evidence type="ECO:0000256" key="3">
    <source>
        <dbReference type="ARBA" id="ARBA00023163"/>
    </source>
</evidence>
<dbReference type="PROSITE" id="PS00041">
    <property type="entry name" value="HTH_ARAC_FAMILY_1"/>
    <property type="match status" value="1"/>
</dbReference>
<dbReference type="SUPFAM" id="SSF46689">
    <property type="entry name" value="Homeodomain-like"/>
    <property type="match status" value="2"/>
</dbReference>
<evidence type="ECO:0000313" key="6">
    <source>
        <dbReference type="Proteomes" id="UP000558113"/>
    </source>
</evidence>
<dbReference type="Pfam" id="PF07883">
    <property type="entry name" value="Cupin_2"/>
    <property type="match status" value="1"/>
</dbReference>
<accession>A0A7X4YNE4</accession>
<keyword evidence="3" id="KW-0804">Transcription</keyword>
<dbReference type="RefSeq" id="WP_161695554.1">
    <property type="nucleotide sequence ID" value="NZ_JAAAMU010000003.1"/>
</dbReference>
<dbReference type="OrthoDB" id="2582835at2"/>
<sequence>MTGGSFYDAKWRSEGNFRPKIVAYYYKQWDDFHMGFHMHDSTEFMYVISGTCTVETKDDLVAMRKGDLIMLDAGVTHRLSVEKGSPCRMLNVEFTFKPCDGIFPSFGQLAQSDTAFSELLERRPDTLVLRDSADVQHILKTLVLELDIGGTGAGRENMTNLLISQLLVRVARLAAEDAKNGAERQIHRYVRTAAEYLHQHYDSDIQAKDVAAAVNLHPVYLQRIFKANMEMSITEYLAELRVERAKMLLARTDVPIIEVADYIGLNSRQYFSMMFKKATGMSPAAYRKSKASIQFLQENQVEIVDIP</sequence>
<organism evidence="5 6">
    <name type="scientific">Paenibacillus sacheonensis</name>
    <dbReference type="NCBI Taxonomy" id="742054"/>
    <lineage>
        <taxon>Bacteria</taxon>
        <taxon>Bacillati</taxon>
        <taxon>Bacillota</taxon>
        <taxon>Bacilli</taxon>
        <taxon>Bacillales</taxon>
        <taxon>Paenibacillaceae</taxon>
        <taxon>Paenibacillus</taxon>
    </lineage>
</organism>
<name>A0A7X4YNE4_9BACL</name>
<dbReference type="InterPro" id="IPR014710">
    <property type="entry name" value="RmlC-like_jellyroll"/>
</dbReference>
<dbReference type="AlphaFoldDB" id="A0A7X4YNE4"/>
<dbReference type="Gene3D" id="1.10.10.60">
    <property type="entry name" value="Homeodomain-like"/>
    <property type="match status" value="2"/>
</dbReference>
<keyword evidence="2" id="KW-0238">DNA-binding</keyword>
<dbReference type="InterPro" id="IPR018060">
    <property type="entry name" value="HTH_AraC"/>
</dbReference>
<keyword evidence="1" id="KW-0805">Transcription regulation</keyword>
<dbReference type="SUPFAM" id="SSF51215">
    <property type="entry name" value="Regulatory protein AraC"/>
    <property type="match status" value="1"/>
</dbReference>